<keyword evidence="3" id="KW-1185">Reference proteome</keyword>
<dbReference type="Pfam" id="PF01047">
    <property type="entry name" value="MarR"/>
    <property type="match status" value="1"/>
</dbReference>
<dbReference type="PROSITE" id="PS50995">
    <property type="entry name" value="HTH_MARR_2"/>
    <property type="match status" value="1"/>
</dbReference>
<dbReference type="SUPFAM" id="SSF46785">
    <property type="entry name" value="Winged helix' DNA-binding domain"/>
    <property type="match status" value="1"/>
</dbReference>
<dbReference type="RefSeq" id="WP_091756826.1">
    <property type="nucleotide sequence ID" value="NZ_FOHB01000002.1"/>
</dbReference>
<dbReference type="InterPro" id="IPR000835">
    <property type="entry name" value="HTH_MarR-typ"/>
</dbReference>
<proteinExistence type="predicted"/>
<protein>
    <submittedName>
        <fullName evidence="2">DNA-binding transcriptional regulator, MarR family</fullName>
    </submittedName>
</protein>
<evidence type="ECO:0000313" key="3">
    <source>
        <dbReference type="Proteomes" id="UP000199019"/>
    </source>
</evidence>
<dbReference type="PANTHER" id="PTHR33164:SF94">
    <property type="entry name" value="TRANSCRIPTIONAL REGULATORY PROTEIN-RELATED"/>
    <property type="match status" value="1"/>
</dbReference>
<accession>A0A1H9TA17</accession>
<dbReference type="OrthoDB" id="3573114at2"/>
<dbReference type="Gene3D" id="1.10.10.10">
    <property type="entry name" value="Winged helix-like DNA-binding domain superfamily/Winged helix DNA-binding domain"/>
    <property type="match status" value="1"/>
</dbReference>
<dbReference type="InterPro" id="IPR039422">
    <property type="entry name" value="MarR/SlyA-like"/>
</dbReference>
<dbReference type="SMART" id="SM00347">
    <property type="entry name" value="HTH_MARR"/>
    <property type="match status" value="1"/>
</dbReference>
<keyword evidence="2" id="KW-0238">DNA-binding</keyword>
<dbReference type="PANTHER" id="PTHR33164">
    <property type="entry name" value="TRANSCRIPTIONAL REGULATOR, MARR FAMILY"/>
    <property type="match status" value="1"/>
</dbReference>
<dbReference type="PRINTS" id="PR00598">
    <property type="entry name" value="HTHMARR"/>
</dbReference>
<evidence type="ECO:0000259" key="1">
    <source>
        <dbReference type="PROSITE" id="PS50995"/>
    </source>
</evidence>
<dbReference type="AlphaFoldDB" id="A0A1H9TA17"/>
<reference evidence="3" key="1">
    <citation type="submission" date="2016-10" db="EMBL/GenBank/DDBJ databases">
        <authorList>
            <person name="Varghese N."/>
            <person name="Submissions S."/>
        </authorList>
    </citation>
    <scope>NUCLEOTIDE SEQUENCE [LARGE SCALE GENOMIC DNA]</scope>
    <source>
        <strain evidence="3">CGMCC 1.6963</strain>
    </source>
</reference>
<sequence>MATGEGVVTEVPDEDVDATIGASLALLGVVVRSLGSALEQVTLPQYRALVVIAEHGPLRSGDLAEQLGVHQSTMTRTVDRLVAGGWAARQVSPDSRREVMVGLTGRGHDLVAQVMEQRRREVAQVLARAGESDRRAIRTGLAAFAAAAGEPEPGELRSLGL</sequence>
<dbReference type="InterPro" id="IPR036388">
    <property type="entry name" value="WH-like_DNA-bd_sf"/>
</dbReference>
<dbReference type="InterPro" id="IPR036390">
    <property type="entry name" value="WH_DNA-bd_sf"/>
</dbReference>
<dbReference type="GO" id="GO:0003677">
    <property type="term" value="F:DNA binding"/>
    <property type="evidence" value="ECO:0007669"/>
    <property type="project" value="UniProtKB-KW"/>
</dbReference>
<dbReference type="GO" id="GO:0006950">
    <property type="term" value="P:response to stress"/>
    <property type="evidence" value="ECO:0007669"/>
    <property type="project" value="TreeGrafter"/>
</dbReference>
<dbReference type="GO" id="GO:0003700">
    <property type="term" value="F:DNA-binding transcription factor activity"/>
    <property type="evidence" value="ECO:0007669"/>
    <property type="project" value="InterPro"/>
</dbReference>
<dbReference type="STRING" id="587636.SAMN05216199_1504"/>
<feature type="domain" description="HTH marR-type" evidence="1">
    <location>
        <begin position="13"/>
        <end position="146"/>
    </location>
</feature>
<organism evidence="2 3">
    <name type="scientific">Pedococcus cremeus</name>
    <dbReference type="NCBI Taxonomy" id="587636"/>
    <lineage>
        <taxon>Bacteria</taxon>
        <taxon>Bacillati</taxon>
        <taxon>Actinomycetota</taxon>
        <taxon>Actinomycetes</taxon>
        <taxon>Micrococcales</taxon>
        <taxon>Intrasporangiaceae</taxon>
        <taxon>Pedococcus</taxon>
    </lineage>
</organism>
<name>A0A1H9TA17_9MICO</name>
<dbReference type="EMBL" id="FOHB01000002">
    <property type="protein sequence ID" value="SER94001.1"/>
    <property type="molecule type" value="Genomic_DNA"/>
</dbReference>
<dbReference type="Proteomes" id="UP000199019">
    <property type="component" value="Unassembled WGS sequence"/>
</dbReference>
<gene>
    <name evidence="2" type="ORF">SAMN05216199_1504</name>
</gene>
<evidence type="ECO:0000313" key="2">
    <source>
        <dbReference type="EMBL" id="SER94001.1"/>
    </source>
</evidence>